<dbReference type="Pfam" id="PF08241">
    <property type="entry name" value="Methyltransf_11"/>
    <property type="match status" value="1"/>
</dbReference>
<dbReference type="SUPFAM" id="SSF53335">
    <property type="entry name" value="S-adenosyl-L-methionine-dependent methyltransferases"/>
    <property type="match status" value="1"/>
</dbReference>
<proteinExistence type="predicted"/>
<evidence type="ECO:0000256" key="1">
    <source>
        <dbReference type="ARBA" id="ARBA00022603"/>
    </source>
</evidence>
<evidence type="ECO:0000256" key="2">
    <source>
        <dbReference type="ARBA" id="ARBA00022679"/>
    </source>
</evidence>
<sequence length="282" mass="30673">MPETPSLTDRPALERYRDRALRMVEPALFLQHEAAAEVQERLTEVNRTFTAPAVISPFPEVWRPALPGAVHVPDTEVLALEQGAHDLVVHGLSLHWANDPVGQLVQCRRALRPDGLFIGVLFGGRTLQELRAALAEAEVRATGGLSPRVAPMGEIRDLGALLQRAGFALPVADSAARTVTYASPFHLMADLRAMGEANALSHRRKTPPPRRLFTDMAAIYADRYGTPDGRIPATFETIFLTGWAPDDSQPKPLRPGSAVARLADALRADEIALPDRAGPARD</sequence>
<keyword evidence="1 4" id="KW-0489">Methyltransferase</keyword>
<dbReference type="RefSeq" id="WP_054537570.1">
    <property type="nucleotide sequence ID" value="NZ_JACIEQ010000001.1"/>
</dbReference>
<accession>A0A840C834</accession>
<gene>
    <name evidence="4" type="ORF">GGR17_001376</name>
</gene>
<evidence type="ECO:0000259" key="3">
    <source>
        <dbReference type="Pfam" id="PF08241"/>
    </source>
</evidence>
<feature type="domain" description="Methyltransferase type 11" evidence="3">
    <location>
        <begin position="71"/>
        <end position="118"/>
    </location>
</feature>
<keyword evidence="2 4" id="KW-0808">Transferase</keyword>
<name>A0A840C834_9RHOB</name>
<dbReference type="PANTHER" id="PTHR13090">
    <property type="entry name" value="ARGININE-HYDROXYLASE NDUFAF5, MITOCHONDRIAL"/>
    <property type="match status" value="1"/>
</dbReference>
<dbReference type="PANTHER" id="PTHR13090:SF1">
    <property type="entry name" value="ARGININE-HYDROXYLASE NDUFAF5, MITOCHONDRIAL"/>
    <property type="match status" value="1"/>
</dbReference>
<dbReference type="Gene3D" id="3.40.50.150">
    <property type="entry name" value="Vaccinia Virus protein VP39"/>
    <property type="match status" value="1"/>
</dbReference>
<reference evidence="4" key="1">
    <citation type="submission" date="2020-08" db="EMBL/GenBank/DDBJ databases">
        <title>Genomic Encyclopedia of Type Strains, Phase IV (KMG-IV): sequencing the most valuable type-strain genomes for metagenomic binning, comparative biology and taxonomic classification.</title>
        <authorList>
            <person name="Goeker M."/>
        </authorList>
    </citation>
    <scope>NUCLEOTIDE SEQUENCE [LARGE SCALE GENOMIC DNA]</scope>
    <source>
        <strain evidence="4">DSM 105040</strain>
    </source>
</reference>
<evidence type="ECO:0000313" key="5">
    <source>
        <dbReference type="Proteomes" id="UP000585681"/>
    </source>
</evidence>
<dbReference type="AlphaFoldDB" id="A0A840C834"/>
<dbReference type="EMBL" id="JACIEQ010000001">
    <property type="protein sequence ID" value="MBB4021585.1"/>
    <property type="molecule type" value="Genomic_DNA"/>
</dbReference>
<keyword evidence="5" id="KW-1185">Reference proteome</keyword>
<dbReference type="InterPro" id="IPR013216">
    <property type="entry name" value="Methyltransf_11"/>
</dbReference>
<comment type="caution">
    <text evidence="4">The sequence shown here is derived from an EMBL/GenBank/DDBJ whole genome shotgun (WGS) entry which is preliminary data.</text>
</comment>
<organism evidence="4 5">
    <name type="scientific">Actibacterium naphthalenivorans</name>
    <dbReference type="NCBI Taxonomy" id="1614693"/>
    <lineage>
        <taxon>Bacteria</taxon>
        <taxon>Pseudomonadati</taxon>
        <taxon>Pseudomonadota</taxon>
        <taxon>Alphaproteobacteria</taxon>
        <taxon>Rhodobacterales</taxon>
        <taxon>Roseobacteraceae</taxon>
        <taxon>Actibacterium</taxon>
    </lineage>
</organism>
<protein>
    <submittedName>
        <fullName evidence="4">SAM-dependent methyltransferase</fullName>
    </submittedName>
</protein>
<dbReference type="InterPro" id="IPR029063">
    <property type="entry name" value="SAM-dependent_MTases_sf"/>
</dbReference>
<dbReference type="GO" id="GO:0032259">
    <property type="term" value="P:methylation"/>
    <property type="evidence" value="ECO:0007669"/>
    <property type="project" value="UniProtKB-KW"/>
</dbReference>
<dbReference type="GO" id="GO:0008757">
    <property type="term" value="F:S-adenosylmethionine-dependent methyltransferase activity"/>
    <property type="evidence" value="ECO:0007669"/>
    <property type="project" value="InterPro"/>
</dbReference>
<evidence type="ECO:0000313" key="4">
    <source>
        <dbReference type="EMBL" id="MBB4021585.1"/>
    </source>
</evidence>
<dbReference type="InterPro" id="IPR050602">
    <property type="entry name" value="Malonyl-ACP_OMT"/>
</dbReference>
<dbReference type="Proteomes" id="UP000585681">
    <property type="component" value="Unassembled WGS sequence"/>
</dbReference>